<accession>A0A1R1PKS6</accession>
<dbReference type="PANTHER" id="PTHR11757">
    <property type="entry name" value="PROTEASE FAMILY S9A OLIGOPEPTIDASE"/>
    <property type="match status" value="1"/>
</dbReference>
<keyword evidence="3" id="KW-0378">Hydrolase</keyword>
<dbReference type="InterPro" id="IPR002470">
    <property type="entry name" value="Peptidase_S9A"/>
</dbReference>
<dbReference type="InterPro" id="IPR001375">
    <property type="entry name" value="Peptidase_S9_cat"/>
</dbReference>
<organism evidence="5 6">
    <name type="scientific">Zancudomyces culisetae</name>
    <name type="common">Gut fungus</name>
    <name type="synonym">Smittium culisetae</name>
    <dbReference type="NCBI Taxonomy" id="1213189"/>
    <lineage>
        <taxon>Eukaryota</taxon>
        <taxon>Fungi</taxon>
        <taxon>Fungi incertae sedis</taxon>
        <taxon>Zoopagomycota</taxon>
        <taxon>Kickxellomycotina</taxon>
        <taxon>Harpellomycetes</taxon>
        <taxon>Harpellales</taxon>
        <taxon>Legeriomycetaceae</taxon>
        <taxon>Zancudomyces</taxon>
    </lineage>
</organism>
<dbReference type="GO" id="GO:0004252">
    <property type="term" value="F:serine-type endopeptidase activity"/>
    <property type="evidence" value="ECO:0007669"/>
    <property type="project" value="UniProtKB-UniRule"/>
</dbReference>
<dbReference type="GO" id="GO:0005794">
    <property type="term" value="C:Golgi apparatus"/>
    <property type="evidence" value="ECO:0007669"/>
    <property type="project" value="TreeGrafter"/>
</dbReference>
<keyword evidence="3" id="KW-0645">Protease</keyword>
<comment type="function">
    <text evidence="2">Serine peptidase whose precise substrate specificity remains unclear. Does not cleave peptides after a arginine or lysine residue. Regulates trans-Golgi network morphology and sorting by regulating the membrane binding of the AP-1 complex. May play a role in the regulation of synaptic vesicle exocytosis.</text>
</comment>
<evidence type="ECO:0000256" key="1">
    <source>
        <dbReference type="ARBA" id="ARBA00005228"/>
    </source>
</evidence>
<name>A0A1R1PKS6_ZANCU</name>
<proteinExistence type="inferred from homology"/>
<dbReference type="Gene3D" id="3.40.50.1820">
    <property type="entry name" value="alpha/beta hydrolase"/>
    <property type="match status" value="1"/>
</dbReference>
<dbReference type="AlphaFoldDB" id="A0A1R1PKS6"/>
<evidence type="ECO:0000256" key="3">
    <source>
        <dbReference type="RuleBase" id="RU368024"/>
    </source>
</evidence>
<evidence type="ECO:0000259" key="4">
    <source>
        <dbReference type="Pfam" id="PF00326"/>
    </source>
</evidence>
<dbReference type="Pfam" id="PF00326">
    <property type="entry name" value="Peptidase_S9"/>
    <property type="match status" value="1"/>
</dbReference>
<dbReference type="PANTHER" id="PTHR11757:SF19">
    <property type="entry name" value="PROLYL ENDOPEPTIDASE-LIKE"/>
    <property type="match status" value="1"/>
</dbReference>
<dbReference type="InterPro" id="IPR051543">
    <property type="entry name" value="Serine_Peptidase_S9A"/>
</dbReference>
<comment type="similarity">
    <text evidence="1 3">Belongs to the peptidase S9A family.</text>
</comment>
<comment type="caution">
    <text evidence="5">The sequence shown here is derived from an EMBL/GenBank/DDBJ whole genome shotgun (WGS) entry which is preliminary data.</text>
</comment>
<keyword evidence="3" id="KW-0720">Serine protease</keyword>
<dbReference type="EC" id="3.4.21.-" evidence="3"/>
<dbReference type="SUPFAM" id="SSF53474">
    <property type="entry name" value="alpha/beta-Hydrolases"/>
    <property type="match status" value="1"/>
</dbReference>
<dbReference type="InterPro" id="IPR029058">
    <property type="entry name" value="AB_hydrolase_fold"/>
</dbReference>
<gene>
    <name evidence="5" type="ORF">AX774_g4955</name>
</gene>
<keyword evidence="6" id="KW-1185">Reference proteome</keyword>
<evidence type="ECO:0000256" key="2">
    <source>
        <dbReference type="ARBA" id="ARBA00045448"/>
    </source>
</evidence>
<dbReference type="Proteomes" id="UP000188320">
    <property type="component" value="Unassembled WGS sequence"/>
</dbReference>
<protein>
    <recommendedName>
        <fullName evidence="3">Prolyl endopeptidase</fullName>
        <ecNumber evidence="3">3.4.21.-</ecNumber>
    </recommendedName>
</protein>
<sequence length="254" mass="28542">MLIHVYGCYGVNMETSFRLEDVYLLKSGWIIVYVHVRGGRELGKNWHLMGMGPNKLNSMLDLISSTNHLHHKLKYSSPSLTAATAHSAGGLVLVSSLLHPECTNLCRNPANEIIRAVVLQAPFLDPVSALLASPLPSELAEWGDVVNKKDDLDLVLSYSPYELIRKHSLNTNLLILAGEQDQRVPISQSIKFICRLKNRLHPAEHKRALLFVDFHSGHFNSFSSPTASEDYDPYHQRVIRNTFLTNVIDSNEYA</sequence>
<dbReference type="GO" id="GO:0006508">
    <property type="term" value="P:proteolysis"/>
    <property type="evidence" value="ECO:0007669"/>
    <property type="project" value="UniProtKB-KW"/>
</dbReference>
<reference evidence="6" key="1">
    <citation type="submission" date="2017-01" db="EMBL/GenBank/DDBJ databases">
        <authorList>
            <person name="Wang Y."/>
            <person name="White M."/>
            <person name="Kvist S."/>
            <person name="Moncalvo J.-M."/>
        </authorList>
    </citation>
    <scope>NUCLEOTIDE SEQUENCE [LARGE SCALE GENOMIC DNA]</scope>
    <source>
        <strain evidence="6">COL-18-3</strain>
    </source>
</reference>
<dbReference type="EMBL" id="LSSK01000866">
    <property type="protein sequence ID" value="OMH81564.1"/>
    <property type="molecule type" value="Genomic_DNA"/>
</dbReference>
<dbReference type="GO" id="GO:0005856">
    <property type="term" value="C:cytoskeleton"/>
    <property type="evidence" value="ECO:0007669"/>
    <property type="project" value="TreeGrafter"/>
</dbReference>
<evidence type="ECO:0000313" key="5">
    <source>
        <dbReference type="EMBL" id="OMH81564.1"/>
    </source>
</evidence>
<evidence type="ECO:0000313" key="6">
    <source>
        <dbReference type="Proteomes" id="UP000188320"/>
    </source>
</evidence>
<dbReference type="OrthoDB" id="248387at2759"/>
<feature type="domain" description="Peptidase S9 prolyl oligopeptidase catalytic" evidence="4">
    <location>
        <begin position="16"/>
        <end position="228"/>
    </location>
</feature>
<dbReference type="PRINTS" id="PR00862">
    <property type="entry name" value="PROLIGOPTASE"/>
</dbReference>